<keyword evidence="3" id="KW-1185">Reference proteome</keyword>
<organism evidence="2 3">
    <name type="scientific">Collybia nuda</name>
    <dbReference type="NCBI Taxonomy" id="64659"/>
    <lineage>
        <taxon>Eukaryota</taxon>
        <taxon>Fungi</taxon>
        <taxon>Dikarya</taxon>
        <taxon>Basidiomycota</taxon>
        <taxon>Agaricomycotina</taxon>
        <taxon>Agaricomycetes</taxon>
        <taxon>Agaricomycetidae</taxon>
        <taxon>Agaricales</taxon>
        <taxon>Tricholomatineae</taxon>
        <taxon>Clitocybaceae</taxon>
        <taxon>Collybia</taxon>
    </lineage>
</organism>
<evidence type="ECO:0000256" key="1">
    <source>
        <dbReference type="SAM" id="MobiDB-lite"/>
    </source>
</evidence>
<protein>
    <submittedName>
        <fullName evidence="2">Uncharacterized protein</fullName>
    </submittedName>
</protein>
<evidence type="ECO:0000313" key="3">
    <source>
        <dbReference type="Proteomes" id="UP000807353"/>
    </source>
</evidence>
<accession>A0A9P5YHT1</accession>
<feature type="region of interest" description="Disordered" evidence="1">
    <location>
        <begin position="136"/>
        <end position="169"/>
    </location>
</feature>
<evidence type="ECO:0000313" key="2">
    <source>
        <dbReference type="EMBL" id="KAF9468926.1"/>
    </source>
</evidence>
<sequence>MSLLPCSVLELMRSPVPKSQPNLVFLQFEIAWMDAESSHTFTILFEEDIENITATECIPRTSPFSRLRKTETQSEVADDLDDIFTEKEVKDSYMSAVLSTIQPLDPCHALLILNITCHPSPRRRFVDATINLHVSPQPLSSQRSSFDPSPSPESSPNHGPSPLPRSRPKIVGVAPEYSLGGWTEEQTTFKRGVALPIAVGFGPASIGVTPSVEKETQKFVMHAMAIIGSLQQNMRCAHWTVVENHSSEGGIPPHFQVATVVEHTGPFMVKFDVKARLGGGRWLPTDIVSRGRGGKSLKKIIDVQTWRRGEIDLRPGEEAWRTFLAGLTGEVPGSTCEFGQRVVRS</sequence>
<feature type="compositionally biased region" description="Pro residues" evidence="1">
    <location>
        <begin position="149"/>
        <end position="165"/>
    </location>
</feature>
<reference evidence="2" key="1">
    <citation type="submission" date="2020-11" db="EMBL/GenBank/DDBJ databases">
        <authorList>
            <consortium name="DOE Joint Genome Institute"/>
            <person name="Ahrendt S."/>
            <person name="Riley R."/>
            <person name="Andreopoulos W."/>
            <person name="Labutti K."/>
            <person name="Pangilinan J."/>
            <person name="Ruiz-Duenas F.J."/>
            <person name="Barrasa J.M."/>
            <person name="Sanchez-Garcia M."/>
            <person name="Camarero S."/>
            <person name="Miyauchi S."/>
            <person name="Serrano A."/>
            <person name="Linde D."/>
            <person name="Babiker R."/>
            <person name="Drula E."/>
            <person name="Ayuso-Fernandez I."/>
            <person name="Pacheco R."/>
            <person name="Padilla G."/>
            <person name="Ferreira P."/>
            <person name="Barriuso J."/>
            <person name="Kellner H."/>
            <person name="Castanera R."/>
            <person name="Alfaro M."/>
            <person name="Ramirez L."/>
            <person name="Pisabarro A.G."/>
            <person name="Kuo A."/>
            <person name="Tritt A."/>
            <person name="Lipzen A."/>
            <person name="He G."/>
            <person name="Yan M."/>
            <person name="Ng V."/>
            <person name="Cullen D."/>
            <person name="Martin F."/>
            <person name="Rosso M.-N."/>
            <person name="Henrissat B."/>
            <person name="Hibbett D."/>
            <person name="Martinez A.T."/>
            <person name="Grigoriev I.V."/>
        </authorList>
    </citation>
    <scope>NUCLEOTIDE SEQUENCE</scope>
    <source>
        <strain evidence="2">CBS 247.69</strain>
    </source>
</reference>
<comment type="caution">
    <text evidence="2">The sequence shown here is derived from an EMBL/GenBank/DDBJ whole genome shotgun (WGS) entry which is preliminary data.</text>
</comment>
<name>A0A9P5YHT1_9AGAR</name>
<dbReference type="Proteomes" id="UP000807353">
    <property type="component" value="Unassembled WGS sequence"/>
</dbReference>
<dbReference type="AlphaFoldDB" id="A0A9P5YHT1"/>
<dbReference type="EMBL" id="MU150231">
    <property type="protein sequence ID" value="KAF9468926.1"/>
    <property type="molecule type" value="Genomic_DNA"/>
</dbReference>
<feature type="compositionally biased region" description="Low complexity" evidence="1">
    <location>
        <begin position="138"/>
        <end position="148"/>
    </location>
</feature>
<dbReference type="OrthoDB" id="5130989at2759"/>
<gene>
    <name evidence="2" type="ORF">BDZ94DRAFT_553245</name>
</gene>
<proteinExistence type="predicted"/>